<keyword evidence="1" id="KW-0540">Nuclease</keyword>
<evidence type="ECO:0000256" key="7">
    <source>
        <dbReference type="SAM" id="SignalP"/>
    </source>
</evidence>
<name>A0A0W0S3V4_LEGBO</name>
<dbReference type="STRING" id="447.Lboz_0052"/>
<evidence type="ECO:0000256" key="3">
    <source>
        <dbReference type="ARBA" id="ARBA00022759"/>
    </source>
</evidence>
<feature type="chain" id="PRO_5006911592" evidence="7">
    <location>
        <begin position="31"/>
        <end position="280"/>
    </location>
</feature>
<keyword evidence="9" id="KW-1185">Reference proteome</keyword>
<dbReference type="GO" id="GO:0004519">
    <property type="term" value="F:endonuclease activity"/>
    <property type="evidence" value="ECO:0007669"/>
    <property type="project" value="UniProtKB-KW"/>
</dbReference>
<evidence type="ECO:0000256" key="1">
    <source>
        <dbReference type="ARBA" id="ARBA00022722"/>
    </source>
</evidence>
<dbReference type="OrthoDB" id="267579at2"/>
<dbReference type="PANTHER" id="PTHR33146:SF10">
    <property type="entry name" value="STRAND-SPECIFIC NUCLEASE, PUTATIVE-RELATED"/>
    <property type="match status" value="1"/>
</dbReference>
<keyword evidence="6" id="KW-0325">Glycoprotein</keyword>
<accession>A0A0W0S3V4</accession>
<dbReference type="InterPro" id="IPR003154">
    <property type="entry name" value="S1/P1nuclease"/>
</dbReference>
<dbReference type="InterPro" id="IPR008947">
    <property type="entry name" value="PLipase_C/P1_nuclease_dom_sf"/>
</dbReference>
<evidence type="ECO:0000313" key="8">
    <source>
        <dbReference type="EMBL" id="KTC77764.1"/>
    </source>
</evidence>
<keyword evidence="2" id="KW-0479">Metal-binding</keyword>
<dbReference type="AlphaFoldDB" id="A0A0W0S3V4"/>
<gene>
    <name evidence="8" type="ORF">Lboz_0052</name>
</gene>
<keyword evidence="5" id="KW-1015">Disulfide bond</keyword>
<evidence type="ECO:0000256" key="5">
    <source>
        <dbReference type="ARBA" id="ARBA00023157"/>
    </source>
</evidence>
<feature type="signal peptide" evidence="7">
    <location>
        <begin position="1"/>
        <end position="30"/>
    </location>
</feature>
<dbReference type="Gene3D" id="1.10.575.10">
    <property type="entry name" value="P1 Nuclease"/>
    <property type="match status" value="1"/>
</dbReference>
<protein>
    <submittedName>
        <fullName evidence="8">3'-nucleotidase/nuclease</fullName>
    </submittedName>
</protein>
<dbReference type="Pfam" id="PF02265">
    <property type="entry name" value="S1-P1_nuclease"/>
    <property type="match status" value="1"/>
</dbReference>
<dbReference type="CDD" id="cd11010">
    <property type="entry name" value="S1-P1_nuclease"/>
    <property type="match status" value="1"/>
</dbReference>
<evidence type="ECO:0000256" key="6">
    <source>
        <dbReference type="ARBA" id="ARBA00023180"/>
    </source>
</evidence>
<dbReference type="GO" id="GO:0003676">
    <property type="term" value="F:nucleic acid binding"/>
    <property type="evidence" value="ECO:0007669"/>
    <property type="project" value="InterPro"/>
</dbReference>
<keyword evidence="7" id="KW-0732">Signal</keyword>
<reference evidence="8 9" key="1">
    <citation type="submission" date="2015-11" db="EMBL/GenBank/DDBJ databases">
        <title>Genomic analysis of 38 Legionella species identifies large and diverse effector repertoires.</title>
        <authorList>
            <person name="Burstein D."/>
            <person name="Amaro F."/>
            <person name="Zusman T."/>
            <person name="Lifshitz Z."/>
            <person name="Cohen O."/>
            <person name="Gilbert J.A."/>
            <person name="Pupko T."/>
            <person name="Shuman H.A."/>
            <person name="Segal G."/>
        </authorList>
    </citation>
    <scope>NUCLEOTIDE SEQUENCE [LARGE SCALE GENOMIC DNA]</scope>
    <source>
        <strain evidence="8 9">WIGA</strain>
    </source>
</reference>
<dbReference type="Proteomes" id="UP000054695">
    <property type="component" value="Unassembled WGS sequence"/>
</dbReference>
<dbReference type="PANTHER" id="PTHR33146">
    <property type="entry name" value="ENDONUCLEASE 4"/>
    <property type="match status" value="1"/>
</dbReference>
<keyword evidence="4" id="KW-0378">Hydrolase</keyword>
<proteinExistence type="predicted"/>
<sequence>MVSLFGLIMSRIICILVCCLVTLSSYAWNAAGHKVVAQIAYDNLSPSARTMCYKYLRSRSQNTPNSSFVSSSTWMDEIRWREVYWYDVMHYIDIPFSSDGTHLPPIESTNAVKTIKQATSVLSSKKTSPSDKKLALRMLIHITGDIHQPLHAITRVSAQHPKGDLGGNLFLLGKNPVGNNLHQYWDNGAGFFLGQFDEARVKNTALQLEQKMPCSMIGAEIKPAKWAKMSHKLAIKNVYQLNPNETPSDKYQENAQQLIQKQATYAGCRLAALLNKIAQS</sequence>
<evidence type="ECO:0000256" key="2">
    <source>
        <dbReference type="ARBA" id="ARBA00022723"/>
    </source>
</evidence>
<organism evidence="8 9">
    <name type="scientific">Legionella bozemanae</name>
    <name type="common">Fluoribacter bozemanae</name>
    <dbReference type="NCBI Taxonomy" id="447"/>
    <lineage>
        <taxon>Bacteria</taxon>
        <taxon>Pseudomonadati</taxon>
        <taxon>Pseudomonadota</taxon>
        <taxon>Gammaproteobacteria</taxon>
        <taxon>Legionellales</taxon>
        <taxon>Legionellaceae</taxon>
        <taxon>Legionella</taxon>
    </lineage>
</organism>
<evidence type="ECO:0000313" key="9">
    <source>
        <dbReference type="Proteomes" id="UP000054695"/>
    </source>
</evidence>
<dbReference type="PATRIC" id="fig|447.4.peg.59"/>
<evidence type="ECO:0000256" key="4">
    <source>
        <dbReference type="ARBA" id="ARBA00022801"/>
    </source>
</evidence>
<dbReference type="GO" id="GO:0006308">
    <property type="term" value="P:DNA catabolic process"/>
    <property type="evidence" value="ECO:0007669"/>
    <property type="project" value="InterPro"/>
</dbReference>
<comment type="caution">
    <text evidence="8">The sequence shown here is derived from an EMBL/GenBank/DDBJ whole genome shotgun (WGS) entry which is preliminary data.</text>
</comment>
<dbReference type="SUPFAM" id="SSF48537">
    <property type="entry name" value="Phospholipase C/P1 nuclease"/>
    <property type="match status" value="1"/>
</dbReference>
<keyword evidence="3" id="KW-0255">Endonuclease</keyword>
<dbReference type="EMBL" id="LNXU01000001">
    <property type="protein sequence ID" value="KTC77764.1"/>
    <property type="molecule type" value="Genomic_DNA"/>
</dbReference>
<dbReference type="GO" id="GO:0016788">
    <property type="term" value="F:hydrolase activity, acting on ester bonds"/>
    <property type="evidence" value="ECO:0007669"/>
    <property type="project" value="InterPro"/>
</dbReference>
<dbReference type="GO" id="GO:0046872">
    <property type="term" value="F:metal ion binding"/>
    <property type="evidence" value="ECO:0007669"/>
    <property type="project" value="UniProtKB-KW"/>
</dbReference>